<gene>
    <name evidence="1" type="ORF">ACOLOM_LOCUS6684</name>
</gene>
<comment type="caution">
    <text evidence="1">The sequence shown here is derived from an EMBL/GenBank/DDBJ whole genome shotgun (WGS) entry which is preliminary data.</text>
</comment>
<organism evidence="1 2">
    <name type="scientific">Acaulospora colombiana</name>
    <dbReference type="NCBI Taxonomy" id="27376"/>
    <lineage>
        <taxon>Eukaryota</taxon>
        <taxon>Fungi</taxon>
        <taxon>Fungi incertae sedis</taxon>
        <taxon>Mucoromycota</taxon>
        <taxon>Glomeromycotina</taxon>
        <taxon>Glomeromycetes</taxon>
        <taxon>Diversisporales</taxon>
        <taxon>Acaulosporaceae</taxon>
        <taxon>Acaulospora</taxon>
    </lineage>
</organism>
<dbReference type="EMBL" id="CAJVPT010014038">
    <property type="protein sequence ID" value="CAG8601119.1"/>
    <property type="molecule type" value="Genomic_DNA"/>
</dbReference>
<evidence type="ECO:0000313" key="1">
    <source>
        <dbReference type="EMBL" id="CAG8601119.1"/>
    </source>
</evidence>
<proteinExistence type="predicted"/>
<name>A0ACA9MMW4_9GLOM</name>
<accession>A0ACA9MMW4</accession>
<protein>
    <submittedName>
        <fullName evidence="1">15253_t:CDS:1</fullName>
    </submittedName>
</protein>
<sequence length="1189" mass="131995">MSRVPPFSTNPNRTRNVIPPSSYSQDSRPSSMVSDGAGIPARPSRSELRGVQPPGRPGAPSSARNLNRDSVSTTFSDREGPVRRPMRAPERDRGPLSEPETPSRNRSPTSPEDSTSPRALQNAISALQSAGNRRQAKRKATLDQVSPGGFGSYEDMEREELERRRREQARADAERKERMRERELAARRQNGNVRRRGKGDIDAVLDEIQGEWEWVTRPEFNPVELALALLDDSSVGKDMNSFARTKRMLEGALKGSIEASLPHHASVMSSLNTTADQIKDSKTKLVEAKEALGSKRADLAQLWTRGQTLDEMIKIVDEIDYLKSVPDTLETLISEKRLLQASSLLLRSTKIIAKSDMQDIGALSDLKAYLSGQETAYGELIPQASKCVSNQEYRDKFLKCPLDYVVPKVEFDEEKLLGGTMPITSKGSSPRLVSFLHNLNLKANDPPYDPSSNSRLSLNSLMAPYAGDSTQSQTNPEADSFSYIETVLESLAILGQLGSSLEMITQRLPMELYSLVEATIDEVNERTEFSKRLPFTKNANVVAAKAIAAYVYIDPSSSGIDGSNKPSGLIGEAQSPVSLLRLAALENSASVVDHAVLRDLFWTLFSKLDAVCQSLRRKDFKDISGAKPGTIFSFPELWEPIDAELKGLILLYLTEEKGGASTGKTQVPSINDALKAGGMKKEKGWLSNRLNKPHEEELTRVLKDSVPGLVGGTETSVQTALATAVDDRFASAVPHRLLVPADSFHVSVLFHPTLALLDRAAEVLPSTTAERVRQSSSFLDDFVLKVCLPQLGERVADIFLKTVTSPDAFLPDPGWKKLSNRPLVKSTIELVSLINSLCAMQQTTPFHRDNYSRLMLGLLIDFYQRCSDRFKELVSTREGMTQDEAHVAVAARWAQRPEEDDIASSRGLCRQETRVELNFLTTATVDKDDLVFSKNLHSLGNLFHSMTWFMRQLVSMKSVVDDPLSPGPDQAIESEAGFTAVTPHFPLLPPAPKAEELRLLLSKPMALRFDALMQTYEQLAEYVLATLRIDTRCRTIHFLDLAMRRGNYRVERDGGDPDPHIVDLNLDLGHLLISNARHIRFANAVGIQKILRNMLAMQQNMKTITDASQDADFERAKVYYSLFSLTPREMLASIKKKPQFTLEEYKSMLNFQCGVDQALGENGASNATDRNYHAYLTELHALAIEDSTE</sequence>
<keyword evidence="2" id="KW-1185">Reference proteome</keyword>
<dbReference type="Proteomes" id="UP000789525">
    <property type="component" value="Unassembled WGS sequence"/>
</dbReference>
<evidence type="ECO:0000313" key="2">
    <source>
        <dbReference type="Proteomes" id="UP000789525"/>
    </source>
</evidence>
<reference evidence="1" key="1">
    <citation type="submission" date="2021-06" db="EMBL/GenBank/DDBJ databases">
        <authorList>
            <person name="Kallberg Y."/>
            <person name="Tangrot J."/>
            <person name="Rosling A."/>
        </authorList>
    </citation>
    <scope>NUCLEOTIDE SEQUENCE</scope>
    <source>
        <strain evidence="1">CL356</strain>
    </source>
</reference>